<organism evidence="8 9">
    <name type="scientific">Cimex lectularius</name>
    <name type="common">Bed bug</name>
    <name type="synonym">Acanthia lectularia</name>
    <dbReference type="NCBI Taxonomy" id="79782"/>
    <lineage>
        <taxon>Eukaryota</taxon>
        <taxon>Metazoa</taxon>
        <taxon>Ecdysozoa</taxon>
        <taxon>Arthropoda</taxon>
        <taxon>Hexapoda</taxon>
        <taxon>Insecta</taxon>
        <taxon>Pterygota</taxon>
        <taxon>Neoptera</taxon>
        <taxon>Paraneoptera</taxon>
        <taxon>Hemiptera</taxon>
        <taxon>Heteroptera</taxon>
        <taxon>Panheteroptera</taxon>
        <taxon>Cimicomorpha</taxon>
        <taxon>Cimicidae</taxon>
        <taxon>Cimex</taxon>
    </lineage>
</organism>
<keyword evidence="4" id="KW-0571">Peptide transport</keyword>
<keyword evidence="6 7" id="KW-0472">Membrane</keyword>
<proteinExistence type="inferred from homology"/>
<dbReference type="RefSeq" id="XP_024080378.1">
    <property type="nucleotide sequence ID" value="XM_024224610.1"/>
</dbReference>
<feature type="transmembrane region" description="Helical" evidence="7">
    <location>
        <begin position="336"/>
        <end position="356"/>
    </location>
</feature>
<evidence type="ECO:0000313" key="9">
    <source>
        <dbReference type="Proteomes" id="UP000494040"/>
    </source>
</evidence>
<evidence type="ECO:0000313" key="8">
    <source>
        <dbReference type="EnsemblMetazoa" id="XP_024080378.1"/>
    </source>
</evidence>
<dbReference type="PANTHER" id="PTHR11654">
    <property type="entry name" value="OLIGOPEPTIDE TRANSPORTER-RELATED"/>
    <property type="match status" value="1"/>
</dbReference>
<feature type="transmembrane region" description="Helical" evidence="7">
    <location>
        <begin position="632"/>
        <end position="656"/>
    </location>
</feature>
<feature type="transmembrane region" description="Helical" evidence="7">
    <location>
        <begin position="566"/>
        <end position="590"/>
    </location>
</feature>
<feature type="transmembrane region" description="Helical" evidence="7">
    <location>
        <begin position="301"/>
        <end position="324"/>
    </location>
</feature>
<dbReference type="GeneID" id="106668252"/>
<dbReference type="Pfam" id="PF00854">
    <property type="entry name" value="PTR2"/>
    <property type="match status" value="1"/>
</dbReference>
<dbReference type="InterPro" id="IPR000109">
    <property type="entry name" value="POT_fam"/>
</dbReference>
<evidence type="ECO:0000256" key="6">
    <source>
        <dbReference type="ARBA" id="ARBA00023136"/>
    </source>
</evidence>
<comment type="similarity">
    <text evidence="2">Belongs to the major facilitator superfamily. Proton-dependent oligopeptide transporter (POT/PTR) (TC 2.A.17) family.</text>
</comment>
<dbReference type="SUPFAM" id="SSF103473">
    <property type="entry name" value="MFS general substrate transporter"/>
    <property type="match status" value="1"/>
</dbReference>
<feature type="transmembrane region" description="Helical" evidence="7">
    <location>
        <begin position="43"/>
        <end position="65"/>
    </location>
</feature>
<dbReference type="KEGG" id="clec:106668252"/>
<keyword evidence="4" id="KW-0813">Transport</keyword>
<dbReference type="InterPro" id="IPR036259">
    <property type="entry name" value="MFS_trans_sf"/>
</dbReference>
<evidence type="ECO:0000256" key="7">
    <source>
        <dbReference type="SAM" id="Phobius"/>
    </source>
</evidence>
<evidence type="ECO:0000256" key="4">
    <source>
        <dbReference type="ARBA" id="ARBA00022856"/>
    </source>
</evidence>
<keyword evidence="9" id="KW-1185">Reference proteome</keyword>
<evidence type="ECO:0000256" key="1">
    <source>
        <dbReference type="ARBA" id="ARBA00004141"/>
    </source>
</evidence>
<keyword evidence="4" id="KW-0653">Protein transport</keyword>
<reference evidence="8" key="1">
    <citation type="submission" date="2022-01" db="UniProtKB">
        <authorList>
            <consortium name="EnsemblMetazoa"/>
        </authorList>
    </citation>
    <scope>IDENTIFICATION</scope>
</reference>
<evidence type="ECO:0000256" key="5">
    <source>
        <dbReference type="ARBA" id="ARBA00022989"/>
    </source>
</evidence>
<feature type="transmembrane region" description="Helical" evidence="7">
    <location>
        <begin position="251"/>
        <end position="268"/>
    </location>
</feature>
<feature type="transmembrane region" description="Helical" evidence="7">
    <location>
        <begin position="176"/>
        <end position="197"/>
    </location>
</feature>
<sequence>MPCKLSEILLLIFIFNEYCSQFCVKMLIYYHLKIDKTQSVQDAMIAFHLYTAFFCLSVVLVDLIANSRLGEFWTIAVLSLVSVTGYVALFAEDILIDSDYTWWVCLLIVLAVTTGGNFTCVKFMCYSQYSMPDEKDRYKRMLFTIVVFRCLGELYGSLSISLFSDVSDPGSKLNKTVFIVVHKVIGTVFILSGYPVYRRREIKRNYLYNFVTASFHALKRRRLSLNMDNGDDQDRRKNEIINKSDYEKIKMIYHVLPLYAPIVVILAFKEQKFTTFVYQTEAMSKTIAEGVTIHPLTILSFFPFFTLLVVLIFHGIAIPMALRYGYNFGASHARTLLAFSCLAISFAAASIVEIQIEENRPPMSKTGIGILLIYNALPCQINIGFEGGLGTLNPVEPFSFQHSFQQHVQNELLRVMTVRSTCFDEKIRESFNIKLSEFKSYTYCLFYNRTGVGKIYHVELTQPNTNFGIDAKPWLRIIYQMVWPTKFTLSGRLKLSFNLDPFHHEIEPRAIHDFSERYNLFLNESLVLSDLYFASGTFYTILIVHLENEGMFTHVLTTSSPKEENILYLIPQIFFMSVMDGLVLAPGFIYNKSKVPLKWTEVMITLWFISGFIGNCLIAVFIKYVFGTRQLYSLVAAVISISLSISILVAMTMTYYKENYPDKVKKNSAHLYLQVGD</sequence>
<name>A0A8I6SF93_CIMLE</name>
<dbReference type="AlphaFoldDB" id="A0A8I6SF93"/>
<evidence type="ECO:0000256" key="2">
    <source>
        <dbReference type="ARBA" id="ARBA00005982"/>
    </source>
</evidence>
<keyword evidence="5 7" id="KW-1133">Transmembrane helix</keyword>
<dbReference type="GO" id="GO:0016020">
    <property type="term" value="C:membrane"/>
    <property type="evidence" value="ECO:0007669"/>
    <property type="project" value="UniProtKB-SubCell"/>
</dbReference>
<accession>A0A8I6SF93</accession>
<dbReference type="EnsemblMetazoa" id="XM_024224610.1">
    <property type="protein sequence ID" value="XP_024080378.1"/>
    <property type="gene ID" value="LOC106668252"/>
</dbReference>
<feature type="transmembrane region" description="Helical" evidence="7">
    <location>
        <begin position="72"/>
        <end position="89"/>
    </location>
</feature>
<comment type="subcellular location">
    <subcellularLocation>
        <location evidence="1">Membrane</location>
        <topology evidence="1">Multi-pass membrane protein</topology>
    </subcellularLocation>
</comment>
<evidence type="ECO:0000256" key="3">
    <source>
        <dbReference type="ARBA" id="ARBA00022692"/>
    </source>
</evidence>
<feature type="transmembrane region" description="Helical" evidence="7">
    <location>
        <begin position="526"/>
        <end position="546"/>
    </location>
</feature>
<keyword evidence="3 7" id="KW-0812">Transmembrane</keyword>
<feature type="transmembrane region" description="Helical" evidence="7">
    <location>
        <begin position="101"/>
        <end position="121"/>
    </location>
</feature>
<dbReference type="GO" id="GO:0015833">
    <property type="term" value="P:peptide transport"/>
    <property type="evidence" value="ECO:0007669"/>
    <property type="project" value="UniProtKB-KW"/>
</dbReference>
<dbReference type="Gene3D" id="1.20.1250.20">
    <property type="entry name" value="MFS general substrate transporter like domains"/>
    <property type="match status" value="1"/>
</dbReference>
<dbReference type="GO" id="GO:0022857">
    <property type="term" value="F:transmembrane transporter activity"/>
    <property type="evidence" value="ECO:0007669"/>
    <property type="project" value="InterPro"/>
</dbReference>
<feature type="transmembrane region" description="Helical" evidence="7">
    <location>
        <begin position="602"/>
        <end position="626"/>
    </location>
</feature>
<protein>
    <submittedName>
        <fullName evidence="8">Uncharacterized protein</fullName>
    </submittedName>
</protein>
<feature type="transmembrane region" description="Helical" evidence="7">
    <location>
        <begin position="142"/>
        <end position="164"/>
    </location>
</feature>
<dbReference type="Proteomes" id="UP000494040">
    <property type="component" value="Unassembled WGS sequence"/>
</dbReference>